<evidence type="ECO:0000313" key="2">
    <source>
        <dbReference type="EMBL" id="GES80800.1"/>
    </source>
</evidence>
<gene>
    <name evidence="2" type="ORF">RCL2_000805900</name>
</gene>
<name>A0A8H3L6F6_9GLOM</name>
<protein>
    <submittedName>
        <fullName evidence="2">Uncharacterized protein</fullName>
    </submittedName>
</protein>
<dbReference type="AlphaFoldDB" id="A0A8H3L6F6"/>
<sequence>MSIFDSTLTEASDGLHLEEYQICCQLYHNYQFRTPQKHHMSGQHQRINATETVVPGLIKNNNIYKLDMRDPSKYKWPLLFSFDNSDNSNSSFNVFKPTNSTPIQASVDSASRSKIKNKNTSSSEDWKKA</sequence>
<dbReference type="Proteomes" id="UP000615446">
    <property type="component" value="Unassembled WGS sequence"/>
</dbReference>
<evidence type="ECO:0000256" key="1">
    <source>
        <dbReference type="SAM" id="MobiDB-lite"/>
    </source>
</evidence>
<comment type="caution">
    <text evidence="2">The sequence shown here is derived from an EMBL/GenBank/DDBJ whole genome shotgun (WGS) entry which is preliminary data.</text>
</comment>
<proteinExistence type="predicted"/>
<organism evidence="2 3">
    <name type="scientific">Rhizophagus clarus</name>
    <dbReference type="NCBI Taxonomy" id="94130"/>
    <lineage>
        <taxon>Eukaryota</taxon>
        <taxon>Fungi</taxon>
        <taxon>Fungi incertae sedis</taxon>
        <taxon>Mucoromycota</taxon>
        <taxon>Glomeromycotina</taxon>
        <taxon>Glomeromycetes</taxon>
        <taxon>Glomerales</taxon>
        <taxon>Glomeraceae</taxon>
        <taxon>Rhizophagus</taxon>
    </lineage>
</organism>
<feature type="compositionally biased region" description="Polar residues" evidence="1">
    <location>
        <begin position="96"/>
        <end position="123"/>
    </location>
</feature>
<reference evidence="2" key="1">
    <citation type="submission" date="2019-10" db="EMBL/GenBank/DDBJ databases">
        <title>Conservation and host-specific expression of non-tandemly repeated heterogenous ribosome RNA gene in arbuscular mycorrhizal fungi.</title>
        <authorList>
            <person name="Maeda T."/>
            <person name="Kobayashi Y."/>
            <person name="Nakagawa T."/>
            <person name="Ezawa T."/>
            <person name="Yamaguchi K."/>
            <person name="Bino T."/>
            <person name="Nishimoto Y."/>
            <person name="Shigenobu S."/>
            <person name="Kawaguchi M."/>
        </authorList>
    </citation>
    <scope>NUCLEOTIDE SEQUENCE</scope>
    <source>
        <strain evidence="2">HR1</strain>
    </source>
</reference>
<evidence type="ECO:0000313" key="3">
    <source>
        <dbReference type="Proteomes" id="UP000615446"/>
    </source>
</evidence>
<feature type="region of interest" description="Disordered" evidence="1">
    <location>
        <begin position="91"/>
        <end position="129"/>
    </location>
</feature>
<accession>A0A8H3L6F6</accession>
<dbReference type="OrthoDB" id="10617848at2759"/>
<dbReference type="EMBL" id="BLAL01000053">
    <property type="protein sequence ID" value="GES80800.1"/>
    <property type="molecule type" value="Genomic_DNA"/>
</dbReference>